<feature type="transmembrane region" description="Helical" evidence="1">
    <location>
        <begin position="62"/>
        <end position="83"/>
    </location>
</feature>
<evidence type="ECO:0000313" key="2">
    <source>
        <dbReference type="EMBL" id="EQD34185.1"/>
    </source>
</evidence>
<evidence type="ECO:0000256" key="1">
    <source>
        <dbReference type="SAM" id="Phobius"/>
    </source>
</evidence>
<dbReference type="InterPro" id="IPR027628">
    <property type="entry name" value="DotA_TraY"/>
</dbReference>
<organism evidence="2">
    <name type="scientific">mine drainage metagenome</name>
    <dbReference type="NCBI Taxonomy" id="410659"/>
    <lineage>
        <taxon>unclassified sequences</taxon>
        <taxon>metagenomes</taxon>
        <taxon>ecological metagenomes</taxon>
    </lineage>
</organism>
<reference evidence="2" key="2">
    <citation type="journal article" date="2014" name="ISME J.">
        <title>Microbial stratification in low pH oxic and suboxic macroscopic growths along an acid mine drainage.</title>
        <authorList>
            <person name="Mendez-Garcia C."/>
            <person name="Mesa V."/>
            <person name="Sprenger R.R."/>
            <person name="Richter M."/>
            <person name="Diez M.S."/>
            <person name="Solano J."/>
            <person name="Bargiela R."/>
            <person name="Golyshina O.V."/>
            <person name="Manteca A."/>
            <person name="Ramos J.L."/>
            <person name="Gallego J.R."/>
            <person name="Llorente I."/>
            <person name="Martins Dos Santos V.A."/>
            <person name="Jensen O.N."/>
            <person name="Pelaez A.I."/>
            <person name="Sanchez J."/>
            <person name="Ferrer M."/>
        </authorList>
    </citation>
    <scope>NUCLEOTIDE SEQUENCE</scope>
</reference>
<comment type="caution">
    <text evidence="2">The sequence shown here is derived from an EMBL/GenBank/DDBJ whole genome shotgun (WGS) entry which is preliminary data.</text>
</comment>
<dbReference type="EMBL" id="AUZX01013882">
    <property type="protein sequence ID" value="EQD34185.1"/>
    <property type="molecule type" value="Genomic_DNA"/>
</dbReference>
<gene>
    <name evidence="2" type="ORF">B1A_18806</name>
</gene>
<keyword evidence="1" id="KW-0812">Transmembrane</keyword>
<keyword evidence="1" id="KW-0472">Membrane</keyword>
<reference evidence="2" key="1">
    <citation type="submission" date="2013-08" db="EMBL/GenBank/DDBJ databases">
        <authorList>
            <person name="Mendez C."/>
            <person name="Richter M."/>
            <person name="Ferrer M."/>
            <person name="Sanchez J."/>
        </authorList>
    </citation>
    <scope>NUCLEOTIDE SEQUENCE</scope>
</reference>
<keyword evidence="1" id="KW-1133">Transmembrane helix</keyword>
<accession>T0ZW96</accession>
<sequence length="164" mass="17122">MGDPVLEAQSFGNTVIDATEAAIAGSVGTMAMGAGVGNSWVAQVSAKTGFDLAKAIQIASTYLAPFLLALSLPLLCFGALLATILPAIPFVVWTLGIIAWLILILEALVAVPVWGILHASPEGEGFLPGTVRNGYLLLLDLFVRPALMVIGFLRGSSCSKRWPS</sequence>
<dbReference type="AlphaFoldDB" id="T0ZW96"/>
<protein>
    <submittedName>
        <fullName evidence="2">TraY/DotA-like type IV secretion system protein</fullName>
    </submittedName>
</protein>
<dbReference type="NCBIfam" id="TIGR04346">
    <property type="entry name" value="DotA_TraY"/>
    <property type="match status" value="1"/>
</dbReference>
<feature type="transmembrane region" description="Helical" evidence="1">
    <location>
        <begin position="90"/>
        <end position="114"/>
    </location>
</feature>
<proteinExistence type="predicted"/>
<name>T0ZW96_9ZZZZ</name>